<keyword evidence="2 9" id="KW-0808">Transferase</keyword>
<dbReference type="InterPro" id="IPR016187">
    <property type="entry name" value="CTDL_fold"/>
</dbReference>
<dbReference type="PANTHER" id="PTHR43397">
    <property type="entry name" value="ERGOTHIONEINE BIOSYNTHESIS PROTEIN 1"/>
    <property type="match status" value="1"/>
</dbReference>
<keyword evidence="4" id="KW-0408">Iron</keyword>
<dbReference type="AlphaFoldDB" id="A0A7X1G354"/>
<keyword evidence="3" id="KW-0560">Oxidoreductase</keyword>
<feature type="domain" description="Histidine-specific methyltransferase SAM-dependent" evidence="7">
    <location>
        <begin position="416"/>
        <end position="715"/>
    </location>
</feature>
<dbReference type="EC" id="2.1.1.44" evidence="9"/>
<dbReference type="PANTHER" id="PTHR43397:SF1">
    <property type="entry name" value="ERGOTHIONEINE BIOSYNTHESIS PROTEIN 1"/>
    <property type="match status" value="1"/>
</dbReference>
<dbReference type="EMBL" id="JACMYH010000001">
    <property type="protein sequence ID" value="MBC2676854.1"/>
    <property type="molecule type" value="Genomic_DNA"/>
</dbReference>
<dbReference type="GO" id="GO:0052706">
    <property type="term" value="F:L-histidine N(alpha)-methyltransferase activity"/>
    <property type="evidence" value="ECO:0007669"/>
    <property type="project" value="UniProtKB-EC"/>
</dbReference>
<dbReference type="InterPro" id="IPR019257">
    <property type="entry name" value="MeTrfase_dom"/>
</dbReference>
<name>A0A7X1G354_9PSED</name>
<gene>
    <name evidence="9" type="primary">egtD</name>
    <name evidence="9" type="ORF">H7993_00455</name>
</gene>
<organism evidence="9 10">
    <name type="scientific">Pseudomonas baltica</name>
    <dbReference type="NCBI Taxonomy" id="2762576"/>
    <lineage>
        <taxon>Bacteria</taxon>
        <taxon>Pseudomonadati</taxon>
        <taxon>Pseudomonadota</taxon>
        <taxon>Gammaproteobacteria</taxon>
        <taxon>Pseudomonadales</taxon>
        <taxon>Pseudomonadaceae</taxon>
        <taxon>Pseudomonas</taxon>
    </lineage>
</organism>
<comment type="caution">
    <text evidence="9">The sequence shown here is derived from an EMBL/GenBank/DDBJ whole genome shotgun (WGS) entry which is preliminary data.</text>
</comment>
<dbReference type="InterPro" id="IPR005532">
    <property type="entry name" value="SUMF_dom"/>
</dbReference>
<evidence type="ECO:0000256" key="3">
    <source>
        <dbReference type="ARBA" id="ARBA00023002"/>
    </source>
</evidence>
<dbReference type="Pfam" id="PF10017">
    <property type="entry name" value="Methyltransf_33"/>
    <property type="match status" value="1"/>
</dbReference>
<protein>
    <submittedName>
        <fullName evidence="9">L-histidine N(Alpha)-methyltransferase</fullName>
        <ecNumber evidence="9">2.1.1.44</ecNumber>
    </submittedName>
</protein>
<evidence type="ECO:0000256" key="1">
    <source>
        <dbReference type="ARBA" id="ARBA00022603"/>
    </source>
</evidence>
<feature type="domain" description="DinB-like" evidence="8">
    <location>
        <begin position="21"/>
        <end position="151"/>
    </location>
</feature>
<evidence type="ECO:0000256" key="5">
    <source>
        <dbReference type="ARBA" id="ARBA00037882"/>
    </source>
</evidence>
<dbReference type="SUPFAM" id="SSF56436">
    <property type="entry name" value="C-type lectin-like"/>
    <property type="match status" value="1"/>
</dbReference>
<dbReference type="InterPro" id="IPR042095">
    <property type="entry name" value="SUMF_sf"/>
</dbReference>
<sequence length="715" mass="79849">MNSLSQHAVPVIPLHDLLQRFNQVRRHSEHLASPLSAEDMGAQSMPDASPAKWHLAHTTWFFETFLLAEQLPHYTPFDPDFCYLFNSYYEAVGPRQPRPQRGLMTRPGLDRVRAYRAHVDQHMQVLLSGDLAPEVYALIELGLSHEQQHQELLLMDILHLFSLSALKPAYDPAWPVDATGQRGRFIGHAGGLVEIGHAGDGFAFDNEGPRHKVFAQAFEIADRLVTNGEWLEFVEAGGYTQAGLWLADGWATVQGEGWHAPFYWQQDNAGNWLEMSLRGLQPLQLDAPVVHISYYEAAAFAQWAGARLPTEAEWEIAAGTGQLQQLDDVAWQWTQSAYSAYPGFQPAVSAVGEYNGKFMINQMVLRGGASITPVGHSRPTYRNFFGPACRWMFSSLRLARDVTPYSARNDGSDEFARDAVTGLSAPQKSISPKYFYDTQGSQLFEAICTLPEYYPTRAETALLTEIAPQLAALIAEDAALVEFGAGACDKVRLLLDAVPQIGLYVPIDICSNALERAGAQLRQRYPALRIAPLVDDFTRALHLPEETRGHPRVGFFPGSTLGNFTRPQAVRFLRSARELLGPDARFIIGVDMVKDIATLEAAYDDAAGVTARFNKNLLTRMNRELDADFDEQAFDHLAVWNPDYERIEMHLVSRRAQQVRVAGRTFAFKAGERLHTENSHKFTVQSFTELAAAAGWEVSDQWVSESPQVALFCLR</sequence>
<dbReference type="GO" id="GO:0052699">
    <property type="term" value="P:ergothioneine biosynthetic process"/>
    <property type="evidence" value="ECO:0007669"/>
    <property type="project" value="InterPro"/>
</dbReference>
<comment type="pathway">
    <text evidence="5">Amino-acid biosynthesis; ergothioneine biosynthesis.</text>
</comment>
<evidence type="ECO:0000259" key="8">
    <source>
        <dbReference type="Pfam" id="PF12867"/>
    </source>
</evidence>
<dbReference type="InterPro" id="IPR035094">
    <property type="entry name" value="EgtD"/>
</dbReference>
<evidence type="ECO:0000313" key="10">
    <source>
        <dbReference type="Proteomes" id="UP000546173"/>
    </source>
</evidence>
<dbReference type="Pfam" id="PF12867">
    <property type="entry name" value="DinB_2"/>
    <property type="match status" value="1"/>
</dbReference>
<accession>A0A7X1G354</accession>
<feature type="domain" description="Sulfatase-modifying factor enzyme-like" evidence="6">
    <location>
        <begin position="189"/>
        <end position="415"/>
    </location>
</feature>
<dbReference type="NCBIfam" id="TIGR03438">
    <property type="entry name" value="egtD_ergothio"/>
    <property type="match status" value="1"/>
</dbReference>
<dbReference type="NCBIfam" id="TIGR03440">
    <property type="entry name" value="egtB_TIGR03440"/>
    <property type="match status" value="1"/>
</dbReference>
<evidence type="ECO:0000259" key="7">
    <source>
        <dbReference type="Pfam" id="PF10017"/>
    </source>
</evidence>
<dbReference type="Gene3D" id="3.40.50.150">
    <property type="entry name" value="Vaccinia Virus protein VP39"/>
    <property type="match status" value="1"/>
</dbReference>
<dbReference type="InterPro" id="IPR029063">
    <property type="entry name" value="SAM-dependent_MTases_sf"/>
</dbReference>
<dbReference type="SUPFAM" id="SSF53335">
    <property type="entry name" value="S-adenosyl-L-methionine-dependent methyltransferases"/>
    <property type="match status" value="1"/>
</dbReference>
<evidence type="ECO:0000259" key="6">
    <source>
        <dbReference type="Pfam" id="PF03781"/>
    </source>
</evidence>
<evidence type="ECO:0000313" key="9">
    <source>
        <dbReference type="EMBL" id="MBC2676854.1"/>
    </source>
</evidence>
<reference evidence="9 10" key="1">
    <citation type="submission" date="2020-08" db="EMBL/GenBank/DDBJ databases">
        <title>Pseudomonas sp. nov.</title>
        <authorList>
            <person name="Gieschler S."/>
            <person name="Fiedler G."/>
            <person name="Brinks E."/>
            <person name="Boehnlein C."/>
            <person name="Franz C.M.A.P."/>
            <person name="Kabisch J."/>
        </authorList>
    </citation>
    <scope>NUCLEOTIDE SEQUENCE [LARGE SCALE GENOMIC DNA]</scope>
    <source>
        <strain evidence="9 10">MBT-2</strain>
    </source>
</reference>
<dbReference type="InterPro" id="IPR051128">
    <property type="entry name" value="EgtD_Methyltrsf_superfamily"/>
</dbReference>
<dbReference type="GO" id="GO:0032259">
    <property type="term" value="P:methylation"/>
    <property type="evidence" value="ECO:0007669"/>
    <property type="project" value="UniProtKB-KW"/>
</dbReference>
<dbReference type="InterPro" id="IPR017806">
    <property type="entry name" value="EgtB"/>
</dbReference>
<dbReference type="RefSeq" id="WP_185793054.1">
    <property type="nucleotide sequence ID" value="NZ_JACMYH010000001.1"/>
</dbReference>
<dbReference type="Proteomes" id="UP000546173">
    <property type="component" value="Unassembled WGS sequence"/>
</dbReference>
<keyword evidence="10" id="KW-1185">Reference proteome</keyword>
<dbReference type="Pfam" id="PF03781">
    <property type="entry name" value="FGE-sulfatase"/>
    <property type="match status" value="1"/>
</dbReference>
<evidence type="ECO:0000256" key="4">
    <source>
        <dbReference type="ARBA" id="ARBA00023004"/>
    </source>
</evidence>
<keyword evidence="1 9" id="KW-0489">Methyltransferase</keyword>
<dbReference type="InterPro" id="IPR024775">
    <property type="entry name" value="DinB-like"/>
</dbReference>
<evidence type="ECO:0000256" key="2">
    <source>
        <dbReference type="ARBA" id="ARBA00022679"/>
    </source>
</evidence>
<proteinExistence type="predicted"/>
<dbReference type="Gene3D" id="3.90.1580.10">
    <property type="entry name" value="paralog of FGE (formylglycine-generating enzyme)"/>
    <property type="match status" value="2"/>
</dbReference>